<reference evidence="2 3" key="1">
    <citation type="journal article" date="2017" name="Genome Announc.">
        <title>Genome sequence of the saprophytic ascomycete Epicoccum nigrum ICMP 19927 strain isolated from New Zealand.</title>
        <authorList>
            <person name="Fokin M."/>
            <person name="Fleetwood D."/>
            <person name="Weir B.S."/>
            <person name="Villas-Boas S.G."/>
        </authorList>
    </citation>
    <scope>NUCLEOTIDE SEQUENCE [LARGE SCALE GENOMIC DNA]</scope>
    <source>
        <strain evidence="2 3">ICMP 19927</strain>
    </source>
</reference>
<dbReference type="EMBL" id="KZ107855">
    <property type="protein sequence ID" value="OSS45041.1"/>
    <property type="molecule type" value="Genomic_DNA"/>
</dbReference>
<evidence type="ECO:0000256" key="1">
    <source>
        <dbReference type="SAM" id="MobiDB-lite"/>
    </source>
</evidence>
<feature type="region of interest" description="Disordered" evidence="1">
    <location>
        <begin position="20"/>
        <end position="62"/>
    </location>
</feature>
<accession>A0A1Y2LMA8</accession>
<dbReference type="AlphaFoldDB" id="A0A1Y2LMA8"/>
<feature type="compositionally biased region" description="Acidic residues" evidence="1">
    <location>
        <begin position="25"/>
        <end position="42"/>
    </location>
</feature>
<evidence type="ECO:0000313" key="3">
    <source>
        <dbReference type="Proteomes" id="UP000193240"/>
    </source>
</evidence>
<evidence type="ECO:0000313" key="2">
    <source>
        <dbReference type="EMBL" id="OSS45041.1"/>
    </source>
</evidence>
<organism evidence="2 3">
    <name type="scientific">Epicoccum nigrum</name>
    <name type="common">Soil fungus</name>
    <name type="synonym">Epicoccum purpurascens</name>
    <dbReference type="NCBI Taxonomy" id="105696"/>
    <lineage>
        <taxon>Eukaryota</taxon>
        <taxon>Fungi</taxon>
        <taxon>Dikarya</taxon>
        <taxon>Ascomycota</taxon>
        <taxon>Pezizomycotina</taxon>
        <taxon>Dothideomycetes</taxon>
        <taxon>Pleosporomycetidae</taxon>
        <taxon>Pleosporales</taxon>
        <taxon>Pleosporineae</taxon>
        <taxon>Didymellaceae</taxon>
        <taxon>Epicoccum</taxon>
    </lineage>
</organism>
<proteinExistence type="predicted"/>
<dbReference type="Proteomes" id="UP000193240">
    <property type="component" value="Unassembled WGS sequence"/>
</dbReference>
<feature type="compositionally biased region" description="Basic and acidic residues" evidence="1">
    <location>
        <begin position="43"/>
        <end position="52"/>
    </location>
</feature>
<protein>
    <submittedName>
        <fullName evidence="2">Uncharacterized protein</fullName>
    </submittedName>
</protein>
<dbReference type="InParanoid" id="A0A1Y2LMA8"/>
<name>A0A1Y2LMA8_EPING</name>
<keyword evidence="3" id="KW-1185">Reference proteome</keyword>
<sequence>MTEEEAKQFAINTCNDVLGCKIEHEDEDEDEGENEGEAEENKDEVKKGKDYGPNKGRGIKYQ</sequence>
<gene>
    <name evidence="2" type="ORF">B5807_09349</name>
</gene>